<dbReference type="Proteomes" id="UP000019132">
    <property type="component" value="Unassembled WGS sequence"/>
</dbReference>
<reference evidence="2" key="2">
    <citation type="submission" date="2010-04" db="EMBL/GenBank/DDBJ databases">
        <authorList>
            <person name="Buell R."/>
            <person name="Hamilton J."/>
            <person name="Hostetler J."/>
        </authorList>
    </citation>
    <scope>NUCLEOTIDE SEQUENCE [LARGE SCALE GENOMIC DNA]</scope>
    <source>
        <strain evidence="2">DAOM:BR144</strain>
    </source>
</reference>
<proteinExistence type="predicted"/>
<name>K3WCM0_GLOUD</name>
<evidence type="ECO:0000313" key="2">
    <source>
        <dbReference type="Proteomes" id="UP000019132"/>
    </source>
</evidence>
<evidence type="ECO:0000313" key="1">
    <source>
        <dbReference type="EnsemblProtists" id="PYU1_T002711"/>
    </source>
</evidence>
<accession>K3WCM0</accession>
<reference evidence="1" key="3">
    <citation type="submission" date="2015-02" db="UniProtKB">
        <authorList>
            <consortium name="EnsemblProtists"/>
        </authorList>
    </citation>
    <scope>IDENTIFICATION</scope>
    <source>
        <strain evidence="1">DAOM BR144</strain>
    </source>
</reference>
<dbReference type="Gene3D" id="3.10.20.90">
    <property type="entry name" value="Phosphatidylinositol 3-kinase Catalytic Subunit, Chain A, domain 1"/>
    <property type="match status" value="1"/>
</dbReference>
<dbReference type="VEuPathDB" id="FungiDB:PYU1_G002708"/>
<dbReference type="EMBL" id="GL376628">
    <property type="status" value="NOT_ANNOTATED_CDS"/>
    <property type="molecule type" value="Genomic_DNA"/>
</dbReference>
<dbReference type="HOGENOM" id="CLU_2311782_0_0_1"/>
<sequence>MTIVKPFTIEVHPEQENDDLHGLPELPLPFLHVDGRFKMFELRKYITRRLNLEKLAEDLEITCLGAIVGPELSVHFIYRTIWQHRYARRPLMLHYRHLTP</sequence>
<keyword evidence="2" id="KW-1185">Reference proteome</keyword>
<dbReference type="AlphaFoldDB" id="K3WCM0"/>
<dbReference type="InParanoid" id="K3WCM0"/>
<reference evidence="2" key="1">
    <citation type="journal article" date="2010" name="Genome Biol.">
        <title>Genome sequence of the necrotrophic plant pathogen Pythium ultimum reveals original pathogenicity mechanisms and effector repertoire.</title>
        <authorList>
            <person name="Levesque C.A."/>
            <person name="Brouwer H."/>
            <person name="Cano L."/>
            <person name="Hamilton J.P."/>
            <person name="Holt C."/>
            <person name="Huitema E."/>
            <person name="Raffaele S."/>
            <person name="Robideau G.P."/>
            <person name="Thines M."/>
            <person name="Win J."/>
            <person name="Zerillo M.M."/>
            <person name="Beakes G.W."/>
            <person name="Boore J.L."/>
            <person name="Busam D."/>
            <person name="Dumas B."/>
            <person name="Ferriera S."/>
            <person name="Fuerstenberg S.I."/>
            <person name="Gachon C.M."/>
            <person name="Gaulin E."/>
            <person name="Govers F."/>
            <person name="Grenville-Briggs L."/>
            <person name="Horner N."/>
            <person name="Hostetler J."/>
            <person name="Jiang R.H."/>
            <person name="Johnson J."/>
            <person name="Krajaejun T."/>
            <person name="Lin H."/>
            <person name="Meijer H.J."/>
            <person name="Moore B."/>
            <person name="Morris P."/>
            <person name="Phuntmart V."/>
            <person name="Puiu D."/>
            <person name="Shetty J."/>
            <person name="Stajich J.E."/>
            <person name="Tripathy S."/>
            <person name="Wawra S."/>
            <person name="van West P."/>
            <person name="Whitty B.R."/>
            <person name="Coutinho P.M."/>
            <person name="Henrissat B."/>
            <person name="Martin F."/>
            <person name="Thomas P.D."/>
            <person name="Tyler B.M."/>
            <person name="De Vries R.P."/>
            <person name="Kamoun S."/>
            <person name="Yandell M."/>
            <person name="Tisserat N."/>
            <person name="Buell C.R."/>
        </authorList>
    </citation>
    <scope>NUCLEOTIDE SEQUENCE</scope>
    <source>
        <strain evidence="2">DAOM:BR144</strain>
    </source>
</reference>
<dbReference type="STRING" id="431595.K3WCM0"/>
<protein>
    <submittedName>
        <fullName evidence="1">Uncharacterized protein</fullName>
    </submittedName>
</protein>
<organism evidence="1 2">
    <name type="scientific">Globisporangium ultimum (strain ATCC 200006 / CBS 805.95 / DAOM BR144)</name>
    <name type="common">Pythium ultimum</name>
    <dbReference type="NCBI Taxonomy" id="431595"/>
    <lineage>
        <taxon>Eukaryota</taxon>
        <taxon>Sar</taxon>
        <taxon>Stramenopiles</taxon>
        <taxon>Oomycota</taxon>
        <taxon>Peronosporomycetes</taxon>
        <taxon>Pythiales</taxon>
        <taxon>Pythiaceae</taxon>
        <taxon>Globisporangium</taxon>
    </lineage>
</organism>
<dbReference type="EnsemblProtists" id="PYU1_T002711">
    <property type="protein sequence ID" value="PYU1_T002711"/>
    <property type="gene ID" value="PYU1_G002708"/>
</dbReference>